<dbReference type="GO" id="GO:0000428">
    <property type="term" value="C:DNA-directed RNA polymerase complex"/>
    <property type="evidence" value="ECO:0007669"/>
    <property type="project" value="UniProtKB-KW"/>
</dbReference>
<dbReference type="EMBL" id="AF083031">
    <property type="protein sequence ID" value="AAK39659.1"/>
    <property type="molecule type" value="Genomic_DNA"/>
</dbReference>
<dbReference type="Gene3D" id="3.30.1360.10">
    <property type="entry name" value="RNA polymerase, RBP11-like subunit"/>
    <property type="match status" value="1"/>
</dbReference>
<feature type="transmembrane region" description="Helical" evidence="3">
    <location>
        <begin position="68"/>
        <end position="89"/>
    </location>
</feature>
<evidence type="ECO:0000259" key="4">
    <source>
        <dbReference type="Pfam" id="PF13656"/>
    </source>
</evidence>
<dbReference type="RefSeq" id="XP_001713350.1">
    <property type="nucleotide sequence ID" value="XM_001713298.1"/>
</dbReference>
<evidence type="ECO:0000256" key="1">
    <source>
        <dbReference type="ARBA" id="ARBA00022478"/>
    </source>
</evidence>
<sequence length="107" mass="12876">MKKVKLKIKFVNNVTKITFYNESNTLGNLLQYFMKFNGLIDVCGYYIPHPSENLLKFFYSTKYQVNNYLLNLWLFNTIYIFFFIILSIFELNINETERILIIMCDTL</sequence>
<keyword evidence="5" id="KW-0542">Nucleomorph</keyword>
<dbReference type="PIR" id="F90120">
    <property type="entry name" value="F90120"/>
</dbReference>
<evidence type="ECO:0000256" key="2">
    <source>
        <dbReference type="ARBA" id="ARBA00023163"/>
    </source>
</evidence>
<evidence type="ECO:0000313" key="6">
    <source>
        <dbReference type="Proteomes" id="UP000242167"/>
    </source>
</evidence>
<dbReference type="SUPFAM" id="SSF55257">
    <property type="entry name" value="RBP11-like subunits of RNA polymerase"/>
    <property type="match status" value="1"/>
</dbReference>
<dbReference type="InterPro" id="IPR036603">
    <property type="entry name" value="RBP11-like"/>
</dbReference>
<organism evidence="5 6">
    <name type="scientific">Guillardia theta</name>
    <name type="common">Cryptophyte</name>
    <name type="synonym">Cryptomonas phi</name>
    <dbReference type="NCBI Taxonomy" id="55529"/>
    <lineage>
        <taxon>Eukaryota</taxon>
        <taxon>Cryptophyceae</taxon>
        <taxon>Pyrenomonadales</taxon>
        <taxon>Geminigeraceae</taxon>
        <taxon>Guillardia</taxon>
    </lineage>
</organism>
<keyword evidence="1 5" id="KW-0240">DNA-directed RNA polymerase</keyword>
<reference evidence="5 6" key="1">
    <citation type="journal article" date="2001" name="Nature">
        <title>The highly reduced genome of an enslaved algal nucleus.</title>
        <authorList>
            <person name="Douglas S."/>
            <person name="Zauner S."/>
            <person name="Fraunholz M."/>
            <person name="Beaton M."/>
            <person name="Penny S."/>
            <person name="Deng L."/>
            <person name="Wu X."/>
            <person name="Reith M."/>
            <person name="Cavalier-Smith T."/>
            <person name="Maier U."/>
        </authorList>
    </citation>
    <scope>NUCLEOTIDE SEQUENCE [LARGE SCALE GENOMIC DNA]</scope>
</reference>
<evidence type="ECO:0000256" key="3">
    <source>
        <dbReference type="SAM" id="Phobius"/>
    </source>
</evidence>
<name>Q98SC4_GUITH</name>
<dbReference type="GeneID" id="857124"/>
<accession>Q98SC4</accession>
<geneLocation type="nucleomorph" evidence="5"/>
<proteinExistence type="predicted"/>
<dbReference type="InterPro" id="IPR009025">
    <property type="entry name" value="RBP11-like_dimer"/>
</dbReference>
<dbReference type="AlphaFoldDB" id="Q98SC4"/>
<dbReference type="Pfam" id="PF13656">
    <property type="entry name" value="RNA_pol_L_2"/>
    <property type="match status" value="1"/>
</dbReference>
<keyword evidence="3" id="KW-1133">Transmembrane helix</keyword>
<keyword evidence="2" id="KW-0804">Transcription</keyword>
<dbReference type="GO" id="GO:0006351">
    <property type="term" value="P:DNA-templated transcription"/>
    <property type="evidence" value="ECO:0007669"/>
    <property type="project" value="InterPro"/>
</dbReference>
<feature type="domain" description="DNA-directed RNA polymerase RBP11-like dimerisation" evidence="4">
    <location>
        <begin position="16"/>
        <end position="62"/>
    </location>
</feature>
<evidence type="ECO:0000313" key="5">
    <source>
        <dbReference type="EMBL" id="AAK39659.1"/>
    </source>
</evidence>
<keyword evidence="3" id="KW-0472">Membrane</keyword>
<keyword evidence="3" id="KW-0812">Transmembrane</keyword>
<dbReference type="Proteomes" id="UP000242167">
    <property type="component" value="Nucleomorph 3"/>
</dbReference>
<gene>
    <name evidence="5" type="primary">rpc9</name>
</gene>
<dbReference type="GO" id="GO:0046983">
    <property type="term" value="F:protein dimerization activity"/>
    <property type="evidence" value="ECO:0007669"/>
    <property type="project" value="InterPro"/>
</dbReference>
<protein>
    <submittedName>
        <fullName evidence="5">DNA-DIRECTED RNA POLYMERASES I AND III 16 KD POLYPEPTIDE</fullName>
    </submittedName>
</protein>